<dbReference type="AlphaFoldDB" id="A0AAW5R6Q4"/>
<gene>
    <name evidence="2" type="ORF">MUB46_20800</name>
</gene>
<dbReference type="RefSeq" id="WP_261617898.1">
    <property type="nucleotide sequence ID" value="NZ_JALIDZ010000011.1"/>
</dbReference>
<evidence type="ECO:0000313" key="2">
    <source>
        <dbReference type="EMBL" id="MCT8974314.1"/>
    </source>
</evidence>
<dbReference type="Proteomes" id="UP001320898">
    <property type="component" value="Unassembled WGS sequence"/>
</dbReference>
<dbReference type="InterPro" id="IPR050266">
    <property type="entry name" value="AB_hydrolase_sf"/>
</dbReference>
<dbReference type="EMBL" id="JALIDZ010000011">
    <property type="protein sequence ID" value="MCT8974314.1"/>
    <property type="molecule type" value="Genomic_DNA"/>
</dbReference>
<organism evidence="2 3">
    <name type="scientific">Microbaculum marinisediminis</name>
    <dbReference type="NCBI Taxonomy" id="2931392"/>
    <lineage>
        <taxon>Bacteria</taxon>
        <taxon>Pseudomonadati</taxon>
        <taxon>Pseudomonadota</taxon>
        <taxon>Alphaproteobacteria</taxon>
        <taxon>Hyphomicrobiales</taxon>
        <taxon>Tepidamorphaceae</taxon>
        <taxon>Microbaculum</taxon>
    </lineage>
</organism>
<feature type="domain" description="AB hydrolase-1" evidence="1">
    <location>
        <begin position="274"/>
        <end position="388"/>
    </location>
</feature>
<dbReference type="InterPro" id="IPR029058">
    <property type="entry name" value="AB_hydrolase_fold"/>
</dbReference>
<accession>A0AAW5R6Q4</accession>
<comment type="caution">
    <text evidence="2">The sequence shown here is derived from an EMBL/GenBank/DDBJ whole genome shotgun (WGS) entry which is preliminary data.</text>
</comment>
<evidence type="ECO:0000313" key="3">
    <source>
        <dbReference type="Proteomes" id="UP001320898"/>
    </source>
</evidence>
<dbReference type="GO" id="GO:0016020">
    <property type="term" value="C:membrane"/>
    <property type="evidence" value="ECO:0007669"/>
    <property type="project" value="TreeGrafter"/>
</dbReference>
<dbReference type="Pfam" id="PF00561">
    <property type="entry name" value="Abhydrolase_1"/>
    <property type="match status" value="1"/>
</dbReference>
<dbReference type="GO" id="GO:0047372">
    <property type="term" value="F:monoacylglycerol lipase activity"/>
    <property type="evidence" value="ECO:0007669"/>
    <property type="project" value="TreeGrafter"/>
</dbReference>
<dbReference type="PANTHER" id="PTHR43798">
    <property type="entry name" value="MONOACYLGLYCEROL LIPASE"/>
    <property type="match status" value="1"/>
</dbReference>
<dbReference type="PANTHER" id="PTHR43798:SF5">
    <property type="entry name" value="MONOACYLGLYCEROL LIPASE ABHD6"/>
    <property type="match status" value="1"/>
</dbReference>
<proteinExistence type="predicted"/>
<keyword evidence="2" id="KW-0378">Hydrolase</keyword>
<reference evidence="2 3" key="1">
    <citation type="submission" date="2022-04" db="EMBL/GenBank/DDBJ databases">
        <authorList>
            <person name="Ye Y.-Q."/>
            <person name="Du Z.-J."/>
        </authorList>
    </citation>
    <scope>NUCLEOTIDE SEQUENCE [LARGE SCALE GENOMIC DNA]</scope>
    <source>
        <strain evidence="2 3">A6E488</strain>
    </source>
</reference>
<protein>
    <submittedName>
        <fullName evidence="2">Alpha/beta hydrolase</fullName>
    </submittedName>
</protein>
<dbReference type="Gene3D" id="3.40.50.1820">
    <property type="entry name" value="alpha/beta hydrolase"/>
    <property type="match status" value="2"/>
</dbReference>
<dbReference type="GO" id="GO:0046464">
    <property type="term" value="P:acylglycerol catabolic process"/>
    <property type="evidence" value="ECO:0007669"/>
    <property type="project" value="TreeGrafter"/>
</dbReference>
<dbReference type="SUPFAM" id="SSF53474">
    <property type="entry name" value="alpha/beta-Hydrolases"/>
    <property type="match status" value="2"/>
</dbReference>
<keyword evidence="3" id="KW-1185">Reference proteome</keyword>
<sequence length="532" mass="56658">MSDPVPHYVSTPRGQVRIWLAGEGPNLVALAGLTTAASGLARRLSALCPDWRVTVVELPGIGGSSTAAGETVDDAARTLADALAWLGDEPLVLVGSELACAVVSPLRTVLADRRPVTTLFVGADTATAWAKAGIEPGDLAPRQDGTHLQALWAFLRDRHLLDPSNPGLPATEGEPLPSDTELSETFVAAAVAPHRFADMWWACANALRGAIGTGVTTVSHTADLPAALAGLDLPTAGTVPPRTSPGPDGTIWHEYVETRRGRQHLRRAGAAGTPLLVIPTGGGSSAQFAPVVTGLATGRQVFAVDYFGNGLSDKPAGPVSIETLAEDMIALLDAMDLSQVDVWGSHTGSLVALELAVIAPDRVRRLVLEGPVFISQDFQDDLLANYFPEIRPDKWGLHLPLVWNWRRDLFMYWPWYRVDRGAARTLGVPTANELHKYAIGILESGETYDGAYRSAFSYDTRARIPLLERPALVCAGPDDMLKDGLPEAKALGPKAFVTVEETPTTVWWPDPEPAAAAQTLAMYDAFLTGAAS</sequence>
<dbReference type="InterPro" id="IPR000073">
    <property type="entry name" value="AB_hydrolase_1"/>
</dbReference>
<name>A0AAW5R6Q4_9HYPH</name>
<evidence type="ECO:0000259" key="1">
    <source>
        <dbReference type="Pfam" id="PF00561"/>
    </source>
</evidence>